<keyword evidence="1" id="KW-0732">Signal</keyword>
<organism evidence="3">
    <name type="scientific">uncultured Pyrinomonadaceae bacterium</name>
    <dbReference type="NCBI Taxonomy" id="2283094"/>
    <lineage>
        <taxon>Bacteria</taxon>
        <taxon>Pseudomonadati</taxon>
        <taxon>Acidobacteriota</taxon>
        <taxon>Blastocatellia</taxon>
        <taxon>Blastocatellales</taxon>
        <taxon>Pyrinomonadaceae</taxon>
        <taxon>environmental samples</taxon>
    </lineage>
</organism>
<dbReference type="InterPro" id="IPR002035">
    <property type="entry name" value="VWF_A"/>
</dbReference>
<evidence type="ECO:0000259" key="2">
    <source>
        <dbReference type="SMART" id="SM00327"/>
    </source>
</evidence>
<name>A0A6J4NED3_9BACT</name>
<feature type="chain" id="PRO_5027044826" description="VWFA domain-containing protein" evidence="1">
    <location>
        <begin position="25"/>
        <end position="382"/>
    </location>
</feature>
<evidence type="ECO:0000313" key="3">
    <source>
        <dbReference type="EMBL" id="CAA9382841.1"/>
    </source>
</evidence>
<dbReference type="CDD" id="cd00198">
    <property type="entry name" value="vWFA"/>
    <property type="match status" value="1"/>
</dbReference>
<reference evidence="3" key="1">
    <citation type="submission" date="2020-02" db="EMBL/GenBank/DDBJ databases">
        <authorList>
            <person name="Meier V. D."/>
        </authorList>
    </citation>
    <scope>NUCLEOTIDE SEQUENCE</scope>
    <source>
        <strain evidence="3">AVDCRST_MAG74</strain>
    </source>
</reference>
<dbReference type="SUPFAM" id="SSF53300">
    <property type="entry name" value="vWA-like"/>
    <property type="match status" value="1"/>
</dbReference>
<accession>A0A6J4NED3</accession>
<dbReference type="Gene3D" id="3.40.50.410">
    <property type="entry name" value="von Willebrand factor, type A domain"/>
    <property type="match status" value="1"/>
</dbReference>
<dbReference type="EMBL" id="CADCUR010000037">
    <property type="protein sequence ID" value="CAA9382841.1"/>
    <property type="molecule type" value="Genomic_DNA"/>
</dbReference>
<gene>
    <name evidence="3" type="ORF">AVDCRST_MAG74-501</name>
</gene>
<proteinExistence type="predicted"/>
<protein>
    <recommendedName>
        <fullName evidence="2">VWFA domain-containing protein</fullName>
    </recommendedName>
</protein>
<sequence length="382" mass="42950">MKINFVKNFLLAAFLPLFVFSAFAQEPTTQPTPPAEEPIKVFTEEVHLNVTAQTSGGKFVSTLLPDDLLIVESGTPQKIESMKRVPASVLLLLDTGGNLNFAKSLGLTRLTAKLFVEKLSADNSIHVMQSYNKIETVSDWTNSREKVQNDLDKKLFGGNRSQFSSSVAAAIEQFKSRPLENRHLVFIGDGLDSLAGETERQKALQDLLAANITIHVIAYNKMEAKRAKPMTRRIQIGEERETPRLPEHQLELIIQSLPRDMRDGFRRFALSERLFIVRLDNKSLKLAKRKLDEWIQSETQLQALAEDTGGMFQSPEETQTMWLFAADIARAIDSQYVVTYIPTKSFAESESNEARKIRVGTHCDGVIIRSRQKVVSSKPTSK</sequence>
<feature type="domain" description="VWFA" evidence="2">
    <location>
        <begin position="86"/>
        <end position="254"/>
    </location>
</feature>
<dbReference type="SMART" id="SM00327">
    <property type="entry name" value="VWA"/>
    <property type="match status" value="1"/>
</dbReference>
<feature type="signal peptide" evidence="1">
    <location>
        <begin position="1"/>
        <end position="24"/>
    </location>
</feature>
<dbReference type="AlphaFoldDB" id="A0A6J4NED3"/>
<evidence type="ECO:0000256" key="1">
    <source>
        <dbReference type="SAM" id="SignalP"/>
    </source>
</evidence>
<dbReference type="InterPro" id="IPR036465">
    <property type="entry name" value="vWFA_dom_sf"/>
</dbReference>